<dbReference type="PANTHER" id="PTHR36833:SF1">
    <property type="entry name" value="INTEGRAL MEMBRANE TRANSPORT PROTEIN"/>
    <property type="match status" value="1"/>
</dbReference>
<evidence type="ECO:0000256" key="1">
    <source>
        <dbReference type="SAM" id="Phobius"/>
    </source>
</evidence>
<accession>A0A3P1TD08</accession>
<feature type="transmembrane region" description="Helical" evidence="1">
    <location>
        <begin position="119"/>
        <end position="141"/>
    </location>
</feature>
<dbReference type="Pfam" id="PF06182">
    <property type="entry name" value="ABC2_membrane_6"/>
    <property type="match status" value="1"/>
</dbReference>
<sequence length="272" mass="29430">MAEQRLPGTVRAWWILERTALRAQSQYRANLFMGFIGGLTYQGIQVAFLALLLQGFGMIGGWGFAELGLVVGIRLAAHACYVMPFGALIDTSRLIHSGDFDQLLIRPTNPFLQVVTRRFNILTIGDGLLGLGALIAFAVAAPVEWNWWRICYLLAAVVGGGLVETAIQVAIASVAFRAGNVFALQALADRTITVFGIYPLTIFGPVGLLALCLLFPLGFIAYLPATALLGRVAEVPLPSWAVWLSPLAGWVLFPLAVALFQRMSRHYTSPGA</sequence>
<dbReference type="EMBL" id="RQZG01000001">
    <property type="protein sequence ID" value="RRD07341.1"/>
    <property type="molecule type" value="Genomic_DNA"/>
</dbReference>
<dbReference type="Proteomes" id="UP000280819">
    <property type="component" value="Unassembled WGS sequence"/>
</dbReference>
<reference evidence="2 3" key="1">
    <citation type="submission" date="2018-11" db="EMBL/GenBank/DDBJ databases">
        <title>Genomes From Bacteria Associated with the Canine Oral Cavity: a Test Case for Automated Genome-Based Taxonomic Assignment.</title>
        <authorList>
            <person name="Coil D.A."/>
            <person name="Jospin G."/>
            <person name="Darling A.E."/>
            <person name="Wallis C."/>
            <person name="Davis I.J."/>
            <person name="Harris S."/>
            <person name="Eisen J.A."/>
            <person name="Holcombe L.J."/>
            <person name="O'Flynn C."/>
        </authorList>
    </citation>
    <scope>NUCLEOTIDE SEQUENCE [LARGE SCALE GENOMIC DNA]</scope>
    <source>
        <strain evidence="2 3">OH887_COT-365</strain>
    </source>
</reference>
<proteinExistence type="predicted"/>
<comment type="caution">
    <text evidence="2">The sequence shown here is derived from an EMBL/GenBank/DDBJ whole genome shotgun (WGS) entry which is preliminary data.</text>
</comment>
<gene>
    <name evidence="2" type="ORF">EII34_02325</name>
</gene>
<dbReference type="OrthoDB" id="9788195at2"/>
<dbReference type="PANTHER" id="PTHR36833">
    <property type="entry name" value="SLR0610 PROTEIN-RELATED"/>
    <property type="match status" value="1"/>
</dbReference>
<organism evidence="2 3">
    <name type="scientific">Arachnia propionica</name>
    <dbReference type="NCBI Taxonomy" id="1750"/>
    <lineage>
        <taxon>Bacteria</taxon>
        <taxon>Bacillati</taxon>
        <taxon>Actinomycetota</taxon>
        <taxon>Actinomycetes</taxon>
        <taxon>Propionibacteriales</taxon>
        <taxon>Propionibacteriaceae</taxon>
        <taxon>Arachnia</taxon>
    </lineage>
</organism>
<keyword evidence="1" id="KW-1133">Transmembrane helix</keyword>
<evidence type="ECO:0000313" key="3">
    <source>
        <dbReference type="Proteomes" id="UP000280819"/>
    </source>
</evidence>
<name>A0A3P1TD08_9ACTN</name>
<feature type="transmembrane region" description="Helical" evidence="1">
    <location>
        <begin position="147"/>
        <end position="176"/>
    </location>
</feature>
<keyword evidence="1" id="KW-0472">Membrane</keyword>
<feature type="transmembrane region" description="Helical" evidence="1">
    <location>
        <begin position="197"/>
        <end position="220"/>
    </location>
</feature>
<feature type="transmembrane region" description="Helical" evidence="1">
    <location>
        <begin position="240"/>
        <end position="260"/>
    </location>
</feature>
<feature type="transmembrane region" description="Helical" evidence="1">
    <location>
        <begin position="31"/>
        <end position="53"/>
    </location>
</feature>
<dbReference type="InterPro" id="IPR010390">
    <property type="entry name" value="ABC-2_transporter-like"/>
</dbReference>
<dbReference type="AlphaFoldDB" id="A0A3P1TD08"/>
<keyword evidence="1" id="KW-0812">Transmembrane</keyword>
<evidence type="ECO:0000313" key="2">
    <source>
        <dbReference type="EMBL" id="RRD07341.1"/>
    </source>
</evidence>
<protein>
    <submittedName>
        <fullName evidence="2">ABC transporter permease</fullName>
    </submittedName>
</protein>
<dbReference type="RefSeq" id="WP_124842463.1">
    <property type="nucleotide sequence ID" value="NZ_RQZG01000001.1"/>
</dbReference>